<dbReference type="Gene3D" id="1.10.10.1320">
    <property type="entry name" value="Anti-sigma factor, zinc-finger domain"/>
    <property type="match status" value="1"/>
</dbReference>
<feature type="compositionally biased region" description="Gly residues" evidence="3">
    <location>
        <begin position="120"/>
        <end position="132"/>
    </location>
</feature>
<feature type="region of interest" description="Disordered" evidence="3">
    <location>
        <begin position="1"/>
        <end position="29"/>
    </location>
</feature>
<keyword evidence="2" id="KW-0804">Transcription</keyword>
<feature type="compositionally biased region" description="Basic and acidic residues" evidence="3">
    <location>
        <begin position="1"/>
        <end position="16"/>
    </location>
</feature>
<organism evidence="5 6">
    <name type="scientific">Allostreptomyces psammosilenae</name>
    <dbReference type="NCBI Taxonomy" id="1892865"/>
    <lineage>
        <taxon>Bacteria</taxon>
        <taxon>Bacillati</taxon>
        <taxon>Actinomycetota</taxon>
        <taxon>Actinomycetes</taxon>
        <taxon>Kitasatosporales</taxon>
        <taxon>Streptomycetaceae</taxon>
        <taxon>Allostreptomyces</taxon>
    </lineage>
</organism>
<evidence type="ECO:0000259" key="4">
    <source>
        <dbReference type="Pfam" id="PF13490"/>
    </source>
</evidence>
<dbReference type="AlphaFoldDB" id="A0A853A5F9"/>
<sequence length="390" mass="38798">MSRWAEEALGADDARHPSGSAPTAARPAGVPAGAEVRQCAVDVTVQVAGMSSNGHLGDRLSAFVDGELQHGARERVLAHLAGCEACRAEADGLRRTKAALDALVPELPSDSLMERLLGLAGPGGGRPLGGGPTAPLGVADQQPDDHHPGPADRSDPAGGGAPSDADREGARRRPDGPAGTDRTEALDQSDRPDRRFGRDGSERPGGPGRAERGRGQSGGATVLPFPPLRPRPAAAAAARGHRLAMAAAGAVSAAAVAIGGLTTGMLPSVALERPLSDQGGATARTGGNALTGGSGTGFGGTPPLLPSASIAGQSDSGSTTSQLSGYGSYLSGGAYGYRTLPALAERTAALSGAADGFVDVSERVKRSLNGWAPLGLGAETVPELGGPGLE</sequence>
<evidence type="ECO:0000313" key="6">
    <source>
        <dbReference type="Proteomes" id="UP000567795"/>
    </source>
</evidence>
<keyword evidence="6" id="KW-1185">Reference proteome</keyword>
<gene>
    <name evidence="5" type="ORF">FHU37_005123</name>
</gene>
<feature type="compositionally biased region" description="Basic and acidic residues" evidence="3">
    <location>
        <begin position="143"/>
        <end position="155"/>
    </location>
</feature>
<evidence type="ECO:0000313" key="5">
    <source>
        <dbReference type="EMBL" id="NYI08094.1"/>
    </source>
</evidence>
<dbReference type="Pfam" id="PF13490">
    <property type="entry name" value="zf-HC2"/>
    <property type="match status" value="1"/>
</dbReference>
<dbReference type="RefSeq" id="WP_312892854.1">
    <property type="nucleotide sequence ID" value="NZ_JACBZD010000002.1"/>
</dbReference>
<evidence type="ECO:0000256" key="2">
    <source>
        <dbReference type="ARBA" id="ARBA00023163"/>
    </source>
</evidence>
<protein>
    <recommendedName>
        <fullName evidence="4">Putative zinc-finger domain-containing protein</fullName>
    </recommendedName>
</protein>
<comment type="caution">
    <text evidence="5">The sequence shown here is derived from an EMBL/GenBank/DDBJ whole genome shotgun (WGS) entry which is preliminary data.</text>
</comment>
<proteinExistence type="predicted"/>
<accession>A0A853A5F9</accession>
<feature type="compositionally biased region" description="Basic and acidic residues" evidence="3">
    <location>
        <begin position="164"/>
        <end position="202"/>
    </location>
</feature>
<evidence type="ECO:0000256" key="3">
    <source>
        <dbReference type="SAM" id="MobiDB-lite"/>
    </source>
</evidence>
<dbReference type="Proteomes" id="UP000567795">
    <property type="component" value="Unassembled WGS sequence"/>
</dbReference>
<reference evidence="5 6" key="1">
    <citation type="submission" date="2020-07" db="EMBL/GenBank/DDBJ databases">
        <title>Sequencing the genomes of 1000 actinobacteria strains.</title>
        <authorList>
            <person name="Klenk H.-P."/>
        </authorList>
    </citation>
    <scope>NUCLEOTIDE SEQUENCE [LARGE SCALE GENOMIC DNA]</scope>
    <source>
        <strain evidence="5 6">DSM 42178</strain>
    </source>
</reference>
<feature type="region of interest" description="Disordered" evidence="3">
    <location>
        <begin position="116"/>
        <end position="228"/>
    </location>
</feature>
<dbReference type="EMBL" id="JACBZD010000002">
    <property type="protein sequence ID" value="NYI08094.1"/>
    <property type="molecule type" value="Genomic_DNA"/>
</dbReference>
<feature type="domain" description="Putative zinc-finger" evidence="4">
    <location>
        <begin position="58"/>
        <end position="87"/>
    </location>
</feature>
<evidence type="ECO:0000256" key="1">
    <source>
        <dbReference type="ARBA" id="ARBA00023015"/>
    </source>
</evidence>
<feature type="compositionally biased region" description="Gly residues" evidence="3">
    <location>
        <begin position="289"/>
        <end position="300"/>
    </location>
</feature>
<dbReference type="InterPro" id="IPR027383">
    <property type="entry name" value="Znf_put"/>
</dbReference>
<keyword evidence="1" id="KW-0805">Transcription regulation</keyword>
<feature type="region of interest" description="Disordered" evidence="3">
    <location>
        <begin position="276"/>
        <end position="317"/>
    </location>
</feature>
<dbReference type="InterPro" id="IPR041916">
    <property type="entry name" value="Anti_sigma_zinc_sf"/>
</dbReference>
<name>A0A853A5F9_9ACTN</name>